<proteinExistence type="predicted"/>
<dbReference type="AlphaFoldDB" id="A0AAE1FVC0"/>
<organism evidence="1 2">
    <name type="scientific">Petrolisthes cinctipes</name>
    <name type="common">Flat porcelain crab</name>
    <dbReference type="NCBI Taxonomy" id="88211"/>
    <lineage>
        <taxon>Eukaryota</taxon>
        <taxon>Metazoa</taxon>
        <taxon>Ecdysozoa</taxon>
        <taxon>Arthropoda</taxon>
        <taxon>Crustacea</taxon>
        <taxon>Multicrustacea</taxon>
        <taxon>Malacostraca</taxon>
        <taxon>Eumalacostraca</taxon>
        <taxon>Eucarida</taxon>
        <taxon>Decapoda</taxon>
        <taxon>Pleocyemata</taxon>
        <taxon>Anomura</taxon>
        <taxon>Galatheoidea</taxon>
        <taxon>Porcellanidae</taxon>
        <taxon>Petrolisthes</taxon>
    </lineage>
</organism>
<dbReference type="Proteomes" id="UP001286313">
    <property type="component" value="Unassembled WGS sequence"/>
</dbReference>
<protein>
    <submittedName>
        <fullName evidence="1">Uncharacterized protein</fullName>
    </submittedName>
</protein>
<reference evidence="1" key="1">
    <citation type="submission" date="2023-10" db="EMBL/GenBank/DDBJ databases">
        <title>Genome assemblies of two species of porcelain crab, Petrolisthes cinctipes and Petrolisthes manimaculis (Anomura: Porcellanidae).</title>
        <authorList>
            <person name="Angst P."/>
        </authorList>
    </citation>
    <scope>NUCLEOTIDE SEQUENCE</scope>
    <source>
        <strain evidence="1">PB745_01</strain>
        <tissue evidence="1">Gill</tissue>
    </source>
</reference>
<feature type="non-terminal residue" evidence="1">
    <location>
        <position position="16"/>
    </location>
</feature>
<keyword evidence="2" id="KW-1185">Reference proteome</keyword>
<name>A0AAE1FVC0_PETCI</name>
<dbReference type="EMBL" id="JAWQEG010001257">
    <property type="protein sequence ID" value="KAK3881100.1"/>
    <property type="molecule type" value="Genomic_DNA"/>
</dbReference>
<accession>A0AAE1FVC0</accession>
<evidence type="ECO:0000313" key="2">
    <source>
        <dbReference type="Proteomes" id="UP001286313"/>
    </source>
</evidence>
<comment type="caution">
    <text evidence="1">The sequence shown here is derived from an EMBL/GenBank/DDBJ whole genome shotgun (WGS) entry which is preliminary data.</text>
</comment>
<evidence type="ECO:0000313" key="1">
    <source>
        <dbReference type="EMBL" id="KAK3881100.1"/>
    </source>
</evidence>
<gene>
    <name evidence="1" type="ORF">Pcinc_014437</name>
</gene>
<sequence length="16" mass="1890">MDGQIGQWDIKPDQMQ</sequence>